<organism evidence="1 2">
    <name type="scientific">Microbacterium allomyrinae</name>
    <dbReference type="NCBI Taxonomy" id="2830666"/>
    <lineage>
        <taxon>Bacteria</taxon>
        <taxon>Bacillati</taxon>
        <taxon>Actinomycetota</taxon>
        <taxon>Actinomycetes</taxon>
        <taxon>Micrococcales</taxon>
        <taxon>Microbacteriaceae</taxon>
        <taxon>Microbacterium</taxon>
    </lineage>
</organism>
<evidence type="ECO:0000313" key="2">
    <source>
        <dbReference type="Proteomes" id="UP001139354"/>
    </source>
</evidence>
<gene>
    <name evidence="1" type="ORF">KEC57_04325</name>
</gene>
<dbReference type="AlphaFoldDB" id="A0A9X1S183"/>
<sequence length="347" mass="37956">MPSRPRQLPAVLGDVFSVRDAIRVGVSPRRLRHRALAVPFHGVRMTIVDPVAEGATDESPLAAEARERRSDIARRARAYASKATSHAFFIGVTAAVLWRLPLPLRVLRPARAREGERADAAASRDIDVAVHAPHRAPRGRSVHGRRLSSAAAPVRESDGLRLSSPAAVWAELATVLSIDELIALGDAVVHVPRVRGMTRGAPDSGLGTAKQLEASMNTGRRPGVAKLRAALPQIRVGVASPAETEVRLAVLRAGLPEPELDYDVYDADGRPIGYTELAYPRWRILIEREGDHHRTDRRQWYRDIEKHAACAAAGWTVIRLTSRHMHPTSASAVTLIRDALVRAGWRP</sequence>
<keyword evidence="2" id="KW-1185">Reference proteome</keyword>
<reference evidence="1" key="1">
    <citation type="submission" date="2021-04" db="EMBL/GenBank/DDBJ databases">
        <title>Microbacterium tenobrionis sp. nov. and Microbacterium allomyrinae sp. nov., isolated from larvae of Tenobrio molitor and Allomyrina dichotoma, respectively.</title>
        <authorList>
            <person name="Lee S.D."/>
        </authorList>
    </citation>
    <scope>NUCLEOTIDE SEQUENCE</scope>
    <source>
        <strain evidence="1">BWT-G7</strain>
    </source>
</reference>
<protein>
    <recommendedName>
        <fullName evidence="3">DUF559 domain-containing protein</fullName>
    </recommendedName>
</protein>
<dbReference type="EMBL" id="JAGTTN010000001">
    <property type="protein sequence ID" value="MCC2031406.1"/>
    <property type="molecule type" value="Genomic_DNA"/>
</dbReference>
<evidence type="ECO:0000313" key="1">
    <source>
        <dbReference type="EMBL" id="MCC2031406.1"/>
    </source>
</evidence>
<dbReference type="Gene3D" id="3.40.960.10">
    <property type="entry name" value="VSR Endonuclease"/>
    <property type="match status" value="1"/>
</dbReference>
<comment type="caution">
    <text evidence="1">The sequence shown here is derived from an EMBL/GenBank/DDBJ whole genome shotgun (WGS) entry which is preliminary data.</text>
</comment>
<name>A0A9X1S183_9MICO</name>
<dbReference type="RefSeq" id="WP_229383287.1">
    <property type="nucleotide sequence ID" value="NZ_JAGTTN010000001.1"/>
</dbReference>
<dbReference type="Proteomes" id="UP001139354">
    <property type="component" value="Unassembled WGS sequence"/>
</dbReference>
<evidence type="ECO:0008006" key="3">
    <source>
        <dbReference type="Google" id="ProtNLM"/>
    </source>
</evidence>
<accession>A0A9X1S183</accession>
<proteinExistence type="predicted"/>